<dbReference type="InterPro" id="IPR050098">
    <property type="entry name" value="TFPI/VKTCI-like"/>
</dbReference>
<dbReference type="PANTHER" id="PTHR10083">
    <property type="entry name" value="KUNITZ-TYPE PROTEASE INHIBITOR-RELATED"/>
    <property type="match status" value="1"/>
</dbReference>
<keyword evidence="4" id="KW-0175">Coiled coil</keyword>
<dbReference type="AlphaFoldDB" id="A0A016U5D1"/>
<dbReference type="Gene3D" id="4.10.410.10">
    <property type="entry name" value="Pancreatic trypsin inhibitor Kunitz domain"/>
    <property type="match status" value="4"/>
</dbReference>
<sequence>MKMMKAAVAVLLCLAGSAIGDRCSKPLIRGPCLSIRPRYGFDPKLGKCVRFFYGGCGGNGNNFETKEECQDVCESDDPGLMPPIDPGFFNEDTGGSFSGPTSNVCSLPVDRGNCRGRMTRYAFDAERGRCVPFIWGGCGGNANRFETQLSCRVSFYAIPNPCELPLAKGPCSAFIPRTLTKSALMMKWGFSSYGYDKAKGKCVQFAYGGCKGNKNNFLSIENCQQECMGEGILDRVSSLSKKYVEKKELTKEVKAAFDKAKTKEEKKQLKEAIQKNVAEAIKKTIVEEKIKRIVKDAAVKNKVEKAVEKLKELKEKKSNPCMMPIVQGKCRALIKRYAFDAKKGKCVKFSYGGCGGNENNFETMAECKKRCKANTPMPI</sequence>
<dbReference type="GO" id="GO:0005615">
    <property type="term" value="C:extracellular space"/>
    <property type="evidence" value="ECO:0007669"/>
    <property type="project" value="TreeGrafter"/>
</dbReference>
<evidence type="ECO:0000256" key="4">
    <source>
        <dbReference type="SAM" id="Coils"/>
    </source>
</evidence>
<dbReference type="SUPFAM" id="SSF57362">
    <property type="entry name" value="BPTI-like"/>
    <property type="match status" value="4"/>
</dbReference>
<evidence type="ECO:0000256" key="3">
    <source>
        <dbReference type="ARBA" id="ARBA00023157"/>
    </source>
</evidence>
<feature type="signal peptide" evidence="5">
    <location>
        <begin position="1"/>
        <end position="20"/>
    </location>
</feature>
<dbReference type="FunFam" id="4.10.410.10:FF:000020">
    <property type="entry name" value="Collagen, type VI, alpha 3"/>
    <property type="match status" value="2"/>
</dbReference>
<keyword evidence="8" id="KW-1185">Reference proteome</keyword>
<dbReference type="PANTHER" id="PTHR10083:SF374">
    <property type="entry name" value="BPTI_KUNITZ INHIBITOR DOMAIN-CONTAINING PROTEIN"/>
    <property type="match status" value="1"/>
</dbReference>
<feature type="domain" description="BPTI/Kunitz inhibitor" evidence="6">
    <location>
        <begin position="321"/>
        <end position="371"/>
    </location>
</feature>
<evidence type="ECO:0000256" key="1">
    <source>
        <dbReference type="ARBA" id="ARBA00022690"/>
    </source>
</evidence>
<accession>A0A016U5D1</accession>
<feature type="domain" description="BPTI/Kunitz inhibitor" evidence="6">
    <location>
        <begin position="23"/>
        <end position="73"/>
    </location>
</feature>
<keyword evidence="5" id="KW-0732">Signal</keyword>
<evidence type="ECO:0000313" key="8">
    <source>
        <dbReference type="Proteomes" id="UP000024635"/>
    </source>
</evidence>
<evidence type="ECO:0000256" key="5">
    <source>
        <dbReference type="SAM" id="SignalP"/>
    </source>
</evidence>
<evidence type="ECO:0000313" key="7">
    <source>
        <dbReference type="EMBL" id="EYC10375.1"/>
    </source>
</evidence>
<dbReference type="PROSITE" id="PS00280">
    <property type="entry name" value="BPTI_KUNITZ_1"/>
    <property type="match status" value="4"/>
</dbReference>
<reference evidence="8" key="1">
    <citation type="journal article" date="2015" name="Nat. Genet.">
        <title>The genome and transcriptome of the zoonotic hookworm Ancylostoma ceylanicum identify infection-specific gene families.</title>
        <authorList>
            <person name="Schwarz E.M."/>
            <person name="Hu Y."/>
            <person name="Antoshechkin I."/>
            <person name="Miller M.M."/>
            <person name="Sternberg P.W."/>
            <person name="Aroian R.V."/>
        </authorList>
    </citation>
    <scope>NUCLEOTIDE SEQUENCE</scope>
    <source>
        <strain evidence="8">HY135</strain>
    </source>
</reference>
<feature type="coiled-coil region" evidence="4">
    <location>
        <begin position="246"/>
        <end position="316"/>
    </location>
</feature>
<dbReference type="PRINTS" id="PR00759">
    <property type="entry name" value="BASICPTASE"/>
</dbReference>
<feature type="domain" description="BPTI/Kunitz inhibitor" evidence="6">
    <location>
        <begin position="162"/>
        <end position="227"/>
    </location>
</feature>
<dbReference type="OrthoDB" id="4473401at2759"/>
<dbReference type="SMART" id="SM00131">
    <property type="entry name" value="KU"/>
    <property type="match status" value="4"/>
</dbReference>
<dbReference type="InterPro" id="IPR020901">
    <property type="entry name" value="Prtase_inh_Kunz-CS"/>
</dbReference>
<organism evidence="7 8">
    <name type="scientific">Ancylostoma ceylanicum</name>
    <dbReference type="NCBI Taxonomy" id="53326"/>
    <lineage>
        <taxon>Eukaryota</taxon>
        <taxon>Metazoa</taxon>
        <taxon>Ecdysozoa</taxon>
        <taxon>Nematoda</taxon>
        <taxon>Chromadorea</taxon>
        <taxon>Rhabditida</taxon>
        <taxon>Rhabditina</taxon>
        <taxon>Rhabditomorpha</taxon>
        <taxon>Strongyloidea</taxon>
        <taxon>Ancylostomatidae</taxon>
        <taxon>Ancylostomatinae</taxon>
        <taxon>Ancylostoma</taxon>
    </lineage>
</organism>
<name>A0A016U5D1_9BILA</name>
<dbReference type="InterPro" id="IPR002223">
    <property type="entry name" value="Kunitz_BPTI"/>
</dbReference>
<keyword evidence="2" id="KW-0722">Serine protease inhibitor</keyword>
<protein>
    <recommendedName>
        <fullName evidence="6">BPTI/Kunitz inhibitor domain-containing protein</fullName>
    </recommendedName>
</protein>
<dbReference type="PROSITE" id="PS50279">
    <property type="entry name" value="BPTI_KUNITZ_2"/>
    <property type="match status" value="4"/>
</dbReference>
<dbReference type="Pfam" id="PF00014">
    <property type="entry name" value="Kunitz_BPTI"/>
    <property type="match status" value="4"/>
</dbReference>
<keyword evidence="1" id="KW-0646">Protease inhibitor</keyword>
<feature type="chain" id="PRO_5001491995" description="BPTI/Kunitz inhibitor domain-containing protein" evidence="5">
    <location>
        <begin position="21"/>
        <end position="379"/>
    </location>
</feature>
<dbReference type="EMBL" id="JARK01001392">
    <property type="protein sequence ID" value="EYC10375.1"/>
    <property type="molecule type" value="Genomic_DNA"/>
</dbReference>
<comment type="caution">
    <text evidence="7">The sequence shown here is derived from an EMBL/GenBank/DDBJ whole genome shotgun (WGS) entry which is preliminary data.</text>
</comment>
<dbReference type="GO" id="GO:0004867">
    <property type="term" value="F:serine-type endopeptidase inhibitor activity"/>
    <property type="evidence" value="ECO:0007669"/>
    <property type="project" value="UniProtKB-KW"/>
</dbReference>
<keyword evidence="3" id="KW-1015">Disulfide bond</keyword>
<evidence type="ECO:0000259" key="6">
    <source>
        <dbReference type="PROSITE" id="PS50279"/>
    </source>
</evidence>
<gene>
    <name evidence="7" type="primary">Acey_s0056.g2712</name>
    <name evidence="7" type="ORF">Y032_0056g2712</name>
</gene>
<proteinExistence type="predicted"/>
<evidence type="ECO:0000256" key="2">
    <source>
        <dbReference type="ARBA" id="ARBA00022900"/>
    </source>
</evidence>
<feature type="domain" description="BPTI/Kunitz inhibitor" evidence="6">
    <location>
        <begin position="105"/>
        <end position="155"/>
    </location>
</feature>
<dbReference type="Proteomes" id="UP000024635">
    <property type="component" value="Unassembled WGS sequence"/>
</dbReference>
<dbReference type="InterPro" id="IPR036880">
    <property type="entry name" value="Kunitz_BPTI_sf"/>
</dbReference>
<dbReference type="CDD" id="cd00109">
    <property type="entry name" value="Kunitz-type"/>
    <property type="match status" value="3"/>
</dbReference>